<dbReference type="STRING" id="270918.APR42_07785"/>
<evidence type="ECO:0000256" key="2">
    <source>
        <dbReference type="ARBA" id="ARBA00022737"/>
    </source>
</evidence>
<organism evidence="3 4">
    <name type="scientific">Salegentibacter mishustinae</name>
    <dbReference type="NCBI Taxonomy" id="270918"/>
    <lineage>
        <taxon>Bacteria</taxon>
        <taxon>Pseudomonadati</taxon>
        <taxon>Bacteroidota</taxon>
        <taxon>Flavobacteriia</taxon>
        <taxon>Flavobacteriales</taxon>
        <taxon>Flavobacteriaceae</taxon>
        <taxon>Salegentibacter</taxon>
    </lineage>
</organism>
<dbReference type="AlphaFoldDB" id="A0A0Q9ZIM9"/>
<dbReference type="PROSITE" id="PS51450">
    <property type="entry name" value="LRR"/>
    <property type="match status" value="1"/>
</dbReference>
<dbReference type="InterPro" id="IPR050836">
    <property type="entry name" value="SDS22/Internalin_LRR"/>
</dbReference>
<dbReference type="PANTHER" id="PTHR46652:SF7">
    <property type="entry name" value="LEUCINE-RICH REPEAT AND IQ DOMAIN-CONTAINING PROTEIN 1"/>
    <property type="match status" value="1"/>
</dbReference>
<gene>
    <name evidence="3" type="ORF">APR42_07785</name>
</gene>
<accession>A0A0Q9ZIM9</accession>
<dbReference type="InterPro" id="IPR032675">
    <property type="entry name" value="LRR_dom_sf"/>
</dbReference>
<dbReference type="Proteomes" id="UP000051643">
    <property type="component" value="Unassembled WGS sequence"/>
</dbReference>
<sequence>MKEEKSYSRKEINEIFSQNGLDFNFEELLNLDSDIIWWKKLSYDWKIIMLYNHNYEYRFFTSGRIKDFNSVLDEIKQYNKFELKKFIDELKEIKDCFFNFDTSLLITDFKPLENFLRIERLFLNGMRCCNLETMPTLESVKFLDAKNSALNSLLNISKFKNLEHLDIHNTHISNLNGIEELKKLNFLNASNTDIDSLNGLENLKNLKYLSIFRTEIKNLDAIRKLENLRTIYAYSTNIRDLNKLAELKSLVKININNTSINDLLPLKENHNLQEVAAKGTNVTLENAEKLNALMPGTIILLQ</sequence>
<dbReference type="InterPro" id="IPR001611">
    <property type="entry name" value="Leu-rich_rpt"/>
</dbReference>
<comment type="caution">
    <text evidence="3">The sequence shown here is derived from an EMBL/GenBank/DDBJ whole genome shotgun (WGS) entry which is preliminary data.</text>
</comment>
<keyword evidence="2" id="KW-0677">Repeat</keyword>
<proteinExistence type="predicted"/>
<reference evidence="3" key="1">
    <citation type="submission" date="2015-10" db="EMBL/GenBank/DDBJ databases">
        <title>Draft genome sequence of Salegentibacter mishustinae KCTC 12263.</title>
        <authorList>
            <person name="Lin W."/>
            <person name="Zheng Q."/>
        </authorList>
    </citation>
    <scope>NUCLEOTIDE SEQUENCE [LARGE SCALE GENOMIC DNA]</scope>
    <source>
        <strain evidence="3">KCTC 12263</strain>
    </source>
</reference>
<evidence type="ECO:0008006" key="5">
    <source>
        <dbReference type="Google" id="ProtNLM"/>
    </source>
</evidence>
<dbReference type="Gene3D" id="3.80.10.10">
    <property type="entry name" value="Ribonuclease Inhibitor"/>
    <property type="match status" value="1"/>
</dbReference>
<name>A0A0Q9ZIM9_9FLAO</name>
<dbReference type="EMBL" id="LKTP01000023">
    <property type="protein sequence ID" value="KRG28663.1"/>
    <property type="molecule type" value="Genomic_DNA"/>
</dbReference>
<dbReference type="SUPFAM" id="SSF52058">
    <property type="entry name" value="L domain-like"/>
    <property type="match status" value="1"/>
</dbReference>
<keyword evidence="1" id="KW-0433">Leucine-rich repeat</keyword>
<dbReference type="OrthoDB" id="1450089at2"/>
<protein>
    <recommendedName>
        <fullName evidence="5">Internalin</fullName>
    </recommendedName>
</protein>
<evidence type="ECO:0000256" key="1">
    <source>
        <dbReference type="ARBA" id="ARBA00022614"/>
    </source>
</evidence>
<dbReference type="RefSeq" id="WP_057482309.1">
    <property type="nucleotide sequence ID" value="NZ_BMWR01000001.1"/>
</dbReference>
<evidence type="ECO:0000313" key="4">
    <source>
        <dbReference type="Proteomes" id="UP000051643"/>
    </source>
</evidence>
<evidence type="ECO:0000313" key="3">
    <source>
        <dbReference type="EMBL" id="KRG28663.1"/>
    </source>
</evidence>
<dbReference type="PANTHER" id="PTHR46652">
    <property type="entry name" value="LEUCINE-RICH REPEAT AND IQ DOMAIN-CONTAINING PROTEIN 1-RELATED"/>
    <property type="match status" value="1"/>
</dbReference>
<keyword evidence="4" id="KW-1185">Reference proteome</keyword>